<name>K9G8H8_PEND2</name>
<keyword evidence="3" id="KW-1185">Reference proteome</keyword>
<evidence type="ECO:0000256" key="1">
    <source>
        <dbReference type="SAM" id="MobiDB-lite"/>
    </source>
</evidence>
<organism evidence="2 3">
    <name type="scientific">Penicillium digitatum (strain PHI26 / CECT 20796)</name>
    <name type="common">Green mold</name>
    <dbReference type="NCBI Taxonomy" id="1170229"/>
    <lineage>
        <taxon>Eukaryota</taxon>
        <taxon>Fungi</taxon>
        <taxon>Dikarya</taxon>
        <taxon>Ascomycota</taxon>
        <taxon>Pezizomycotina</taxon>
        <taxon>Eurotiomycetes</taxon>
        <taxon>Eurotiomycetidae</taxon>
        <taxon>Eurotiales</taxon>
        <taxon>Aspergillaceae</taxon>
        <taxon>Penicillium</taxon>
    </lineage>
</organism>
<accession>K9G8H8</accession>
<dbReference type="AlphaFoldDB" id="K9G8H8"/>
<reference evidence="3" key="1">
    <citation type="journal article" date="2012" name="BMC Genomics">
        <title>Genome sequence of the necrotrophic fungus Penicillium digitatum, the main postharvest pathogen of citrus.</title>
        <authorList>
            <person name="Marcet-Houben M."/>
            <person name="Ballester A.-R."/>
            <person name="de la Fuente B."/>
            <person name="Harries E."/>
            <person name="Marcos J.F."/>
            <person name="Gonzalez-Candelas L."/>
            <person name="Gabaldon T."/>
        </authorList>
    </citation>
    <scope>NUCLEOTIDE SEQUENCE [LARGE SCALE GENOMIC DNA]</scope>
    <source>
        <strain evidence="3">PHI26 / CECT 20796</strain>
    </source>
</reference>
<protein>
    <submittedName>
        <fullName evidence="2">Uncharacterized protein</fullName>
    </submittedName>
</protein>
<comment type="caution">
    <text evidence="2">The sequence shown here is derived from an EMBL/GenBank/DDBJ whole genome shotgun (WGS) entry which is preliminary data.</text>
</comment>
<proteinExistence type="predicted"/>
<dbReference type="Proteomes" id="UP000009882">
    <property type="component" value="Unassembled WGS sequence"/>
</dbReference>
<gene>
    <name evidence="2" type="ORF">PDIG_15810</name>
</gene>
<feature type="region of interest" description="Disordered" evidence="1">
    <location>
        <begin position="1"/>
        <end position="21"/>
    </location>
</feature>
<dbReference type="HOGENOM" id="CLU_2942490_0_0_1"/>
<dbReference type="InParanoid" id="K9G8H8"/>
<evidence type="ECO:0000313" key="2">
    <source>
        <dbReference type="EMBL" id="EKV17287.1"/>
    </source>
</evidence>
<feature type="compositionally biased region" description="Polar residues" evidence="1">
    <location>
        <begin position="1"/>
        <end position="13"/>
    </location>
</feature>
<evidence type="ECO:0000313" key="3">
    <source>
        <dbReference type="Proteomes" id="UP000009882"/>
    </source>
</evidence>
<dbReference type="EMBL" id="AKCT01000070">
    <property type="protein sequence ID" value="EKV17287.1"/>
    <property type="molecule type" value="Genomic_DNA"/>
</dbReference>
<sequence>MIRRQGSSCTAVDTVTRGPRPPWSVSLTPFVGMQQSNPCSSKPDLFGRALQHANAPATQI</sequence>